<protein>
    <submittedName>
        <fullName evidence="2">Uncharacterized protein</fullName>
    </submittedName>
</protein>
<dbReference type="Proteomes" id="UP000829685">
    <property type="component" value="Unassembled WGS sequence"/>
</dbReference>
<feature type="region of interest" description="Disordered" evidence="1">
    <location>
        <begin position="115"/>
        <end position="159"/>
    </location>
</feature>
<gene>
    <name evidence="2" type="ORF">JX265_000182</name>
</gene>
<evidence type="ECO:0000313" key="2">
    <source>
        <dbReference type="EMBL" id="KAI1881356.1"/>
    </source>
</evidence>
<keyword evidence="3" id="KW-1185">Reference proteome</keyword>
<sequence length="159" mass="16474">MVKDAGVRVTCAAELKKIEDGLERRTQGLMKTKAESTNNLNATLKKPPVPTAATAALGGSSKLIAPDAPKVQLPHKQNYASTVATKATAQPPVVAFSLASSAPAKAQNTRVEVLAVDKKAKPPQNGWENSGFEAEGPGGWGSTTSGDGAWDPGPSRNGW</sequence>
<proteinExistence type="predicted"/>
<dbReference type="AlphaFoldDB" id="A0A9Q0AVB7"/>
<reference evidence="2" key="1">
    <citation type="submission" date="2021-03" db="EMBL/GenBank/DDBJ databases">
        <title>Revisited historic fungal species revealed as producer of novel bioactive compounds through whole genome sequencing and comparative genomics.</title>
        <authorList>
            <person name="Vignolle G.A."/>
            <person name="Hochenegger N."/>
            <person name="Mach R.L."/>
            <person name="Mach-Aigner A.R."/>
            <person name="Javad Rahimi M."/>
            <person name="Salim K.A."/>
            <person name="Chan C.M."/>
            <person name="Lim L.B.L."/>
            <person name="Cai F."/>
            <person name="Druzhinina I.S."/>
            <person name="U'Ren J.M."/>
            <person name="Derntl C."/>
        </authorList>
    </citation>
    <scope>NUCLEOTIDE SEQUENCE</scope>
    <source>
        <strain evidence="2">TUCIM 5799</strain>
    </source>
</reference>
<comment type="caution">
    <text evidence="2">The sequence shown here is derived from an EMBL/GenBank/DDBJ whole genome shotgun (WGS) entry which is preliminary data.</text>
</comment>
<accession>A0A9Q0AVB7</accession>
<organism evidence="2 3">
    <name type="scientific">Neoarthrinium moseri</name>
    <dbReference type="NCBI Taxonomy" id="1658444"/>
    <lineage>
        <taxon>Eukaryota</taxon>
        <taxon>Fungi</taxon>
        <taxon>Dikarya</taxon>
        <taxon>Ascomycota</taxon>
        <taxon>Pezizomycotina</taxon>
        <taxon>Sordariomycetes</taxon>
        <taxon>Xylariomycetidae</taxon>
        <taxon>Amphisphaeriales</taxon>
        <taxon>Apiosporaceae</taxon>
        <taxon>Neoarthrinium</taxon>
    </lineage>
</organism>
<evidence type="ECO:0000256" key="1">
    <source>
        <dbReference type="SAM" id="MobiDB-lite"/>
    </source>
</evidence>
<name>A0A9Q0AVB7_9PEZI</name>
<evidence type="ECO:0000313" key="3">
    <source>
        <dbReference type="Proteomes" id="UP000829685"/>
    </source>
</evidence>
<dbReference type="EMBL" id="JAFIMR010000001">
    <property type="protein sequence ID" value="KAI1881356.1"/>
    <property type="molecule type" value="Genomic_DNA"/>
</dbReference>